<keyword evidence="9" id="KW-1185">Reference proteome</keyword>
<keyword evidence="6" id="KW-1133">Transmembrane helix</keyword>
<evidence type="ECO:0000256" key="2">
    <source>
        <dbReference type="ARBA" id="ARBA00022741"/>
    </source>
</evidence>
<dbReference type="EMBL" id="LT607752">
    <property type="protein sequence ID" value="SCG81156.1"/>
    <property type="molecule type" value="Genomic_DNA"/>
</dbReference>
<evidence type="ECO:0000256" key="1">
    <source>
        <dbReference type="ARBA" id="ARBA00022679"/>
    </source>
</evidence>
<dbReference type="InterPro" id="IPR000719">
    <property type="entry name" value="Prot_kinase_dom"/>
</dbReference>
<keyword evidence="6" id="KW-0472">Membrane</keyword>
<accession>A0A109IMZ2</accession>
<dbReference type="PRINTS" id="PR01217">
    <property type="entry name" value="PRICHEXTENSN"/>
</dbReference>
<evidence type="ECO:0000313" key="8">
    <source>
        <dbReference type="EMBL" id="SCG81156.1"/>
    </source>
</evidence>
<feature type="region of interest" description="Disordered" evidence="5">
    <location>
        <begin position="472"/>
        <end position="493"/>
    </location>
</feature>
<sequence>MPDVTPLTTRDPRQAGPYELVGRLGAGGQGVVYLGRDDHGRWVAVKVINVDLRQHPKAKSQFAKEIAAARRVAPFCTAQILFADVDGDLPYVVSEFIEGVTLQRHVREQGPISGNALHRLAVGTATALAAIHQSDVVHCDLKPDNVILGADGPRVIDFGIARALDVTETMTDRIMGTAPYMAPERFRDDEVGPASDVFAWAGTIAFAAGGQPPFRTGPVAAVMHRVLHDPPELIGLSGPLAVLIGQCLEKDHRARPTAQEVLLRLLGRDTHPGTAVPLQSVLRAGTDAAATQQLPRTLSTVAPVSPPVTPAAPDGPVPMAVDPWPTMSTVLPAPSAPTGPATTPPATAWPTPTPPAQAWSASTPPATHRTGPAEPATPPGGRAAVPGPDRPTTDRPTTAATPPAGRDGFGRRLRQQWTDPWGVSTAIFLGSLGSAAGYVATTAVGTAAAVGSVTLVVVYGVRLLVAAALTPSAAEPGRSEPTGAGGPAPRTDA</sequence>
<feature type="region of interest" description="Disordered" evidence="5">
    <location>
        <begin position="331"/>
        <end position="410"/>
    </location>
</feature>
<dbReference type="CDD" id="cd14014">
    <property type="entry name" value="STKc_PknB_like"/>
    <property type="match status" value="1"/>
</dbReference>
<dbReference type="SUPFAM" id="SSF56112">
    <property type="entry name" value="Protein kinase-like (PK-like)"/>
    <property type="match status" value="1"/>
</dbReference>
<dbReference type="Pfam" id="PF00069">
    <property type="entry name" value="Pkinase"/>
    <property type="match status" value="1"/>
</dbReference>
<dbReference type="PROSITE" id="PS50011">
    <property type="entry name" value="PROTEIN_KINASE_DOM"/>
    <property type="match status" value="1"/>
</dbReference>
<evidence type="ECO:0000259" key="7">
    <source>
        <dbReference type="PROSITE" id="PS50011"/>
    </source>
</evidence>
<evidence type="ECO:0000256" key="3">
    <source>
        <dbReference type="ARBA" id="ARBA00022777"/>
    </source>
</evidence>
<keyword evidence="4" id="KW-0067">ATP-binding</keyword>
<evidence type="ECO:0000256" key="6">
    <source>
        <dbReference type="SAM" id="Phobius"/>
    </source>
</evidence>
<feature type="compositionally biased region" description="Low complexity" evidence="5">
    <location>
        <begin position="394"/>
        <end position="406"/>
    </location>
</feature>
<proteinExistence type="predicted"/>
<evidence type="ECO:0000256" key="5">
    <source>
        <dbReference type="SAM" id="MobiDB-lite"/>
    </source>
</evidence>
<dbReference type="AlphaFoldDB" id="A0A109IMZ2"/>
<reference evidence="9" key="1">
    <citation type="submission" date="2016-06" db="EMBL/GenBank/DDBJ databases">
        <authorList>
            <person name="Varghese N."/>
            <person name="Submissions Spin"/>
        </authorList>
    </citation>
    <scope>NUCLEOTIDE SEQUENCE [LARGE SCALE GENOMIC DNA]</scope>
    <source>
        <strain evidence="9">DSM 44983</strain>
    </source>
</reference>
<dbReference type="GO" id="GO:0004674">
    <property type="term" value="F:protein serine/threonine kinase activity"/>
    <property type="evidence" value="ECO:0007669"/>
    <property type="project" value="UniProtKB-KW"/>
</dbReference>
<gene>
    <name evidence="8" type="ORF">GA0070623_5529</name>
</gene>
<dbReference type="RefSeq" id="WP_067303975.1">
    <property type="nucleotide sequence ID" value="NZ_LRMV01000020.1"/>
</dbReference>
<dbReference type="GO" id="GO:0005524">
    <property type="term" value="F:ATP binding"/>
    <property type="evidence" value="ECO:0007669"/>
    <property type="project" value="UniProtKB-KW"/>
</dbReference>
<evidence type="ECO:0000313" key="9">
    <source>
        <dbReference type="Proteomes" id="UP000198226"/>
    </source>
</evidence>
<protein>
    <submittedName>
        <fullName evidence="8">Serine/threonine protein kinase</fullName>
    </submittedName>
</protein>
<name>A0A109IMZ2_9ACTN</name>
<organism evidence="8 9">
    <name type="scientific">Micromonospora rifamycinica</name>
    <dbReference type="NCBI Taxonomy" id="291594"/>
    <lineage>
        <taxon>Bacteria</taxon>
        <taxon>Bacillati</taxon>
        <taxon>Actinomycetota</taxon>
        <taxon>Actinomycetes</taxon>
        <taxon>Micromonosporales</taxon>
        <taxon>Micromonosporaceae</taxon>
        <taxon>Micromonospora</taxon>
    </lineage>
</organism>
<dbReference type="PANTHER" id="PTHR43289:SF34">
    <property type="entry name" value="SERINE_THREONINE-PROTEIN KINASE YBDM-RELATED"/>
    <property type="match status" value="1"/>
</dbReference>
<dbReference type="PROSITE" id="PS00108">
    <property type="entry name" value="PROTEIN_KINASE_ST"/>
    <property type="match status" value="1"/>
</dbReference>
<dbReference type="InterPro" id="IPR011009">
    <property type="entry name" value="Kinase-like_dom_sf"/>
</dbReference>
<feature type="domain" description="Protein kinase" evidence="7">
    <location>
        <begin position="18"/>
        <end position="274"/>
    </location>
</feature>
<keyword evidence="1" id="KW-0808">Transferase</keyword>
<dbReference type="Gene3D" id="3.30.200.20">
    <property type="entry name" value="Phosphorylase Kinase, domain 1"/>
    <property type="match status" value="1"/>
</dbReference>
<dbReference type="SMART" id="SM00220">
    <property type="entry name" value="S_TKc"/>
    <property type="match status" value="1"/>
</dbReference>
<feature type="transmembrane region" description="Helical" evidence="6">
    <location>
        <begin position="447"/>
        <end position="469"/>
    </location>
</feature>
<keyword evidence="2" id="KW-0547">Nucleotide-binding</keyword>
<dbReference type="InterPro" id="IPR008271">
    <property type="entry name" value="Ser/Thr_kinase_AS"/>
</dbReference>
<keyword evidence="8" id="KW-0723">Serine/threonine-protein kinase</keyword>
<dbReference type="Proteomes" id="UP000198226">
    <property type="component" value="Chromosome I"/>
</dbReference>
<dbReference type="Gene3D" id="1.10.510.10">
    <property type="entry name" value="Transferase(Phosphotransferase) domain 1"/>
    <property type="match status" value="1"/>
</dbReference>
<feature type="compositionally biased region" description="Low complexity" evidence="5">
    <location>
        <begin position="332"/>
        <end position="387"/>
    </location>
</feature>
<keyword evidence="3 8" id="KW-0418">Kinase</keyword>
<evidence type="ECO:0000256" key="4">
    <source>
        <dbReference type="ARBA" id="ARBA00022840"/>
    </source>
</evidence>
<keyword evidence="6" id="KW-0812">Transmembrane</keyword>
<dbReference type="PANTHER" id="PTHR43289">
    <property type="entry name" value="MITOGEN-ACTIVATED PROTEIN KINASE KINASE KINASE 20-RELATED"/>
    <property type="match status" value="1"/>
</dbReference>